<dbReference type="RefSeq" id="WP_068001504.1">
    <property type="nucleotide sequence ID" value="NZ_FOFM01000005.1"/>
</dbReference>
<name>A0A166AI38_9HYPH</name>
<proteinExistence type="predicted"/>
<dbReference type="OrthoDB" id="7605443at2"/>
<protein>
    <submittedName>
        <fullName evidence="1">Uncharacterized protein</fullName>
    </submittedName>
</protein>
<reference evidence="1 2" key="1">
    <citation type="journal article" date="2016" name="Front. Microbiol.">
        <title>Comparative Genomic Analysis Reveals a Diverse Repertoire of Genes Involved in Prokaryote-Eukaryote Interactions within the Pseudovibrio Genus.</title>
        <authorList>
            <person name="Romano S."/>
            <person name="Fernandez-Guerra A."/>
            <person name="Reen F.J."/>
            <person name="Glockner F.O."/>
            <person name="Crowley S.P."/>
            <person name="O'Sullivan O."/>
            <person name="Cotter P.D."/>
            <person name="Adams C."/>
            <person name="Dobson A.D."/>
            <person name="O'Gara F."/>
        </authorList>
    </citation>
    <scope>NUCLEOTIDE SEQUENCE [LARGE SCALE GENOMIC DNA]</scope>
    <source>
        <strain evidence="1 2">Ad2</strain>
    </source>
</reference>
<evidence type="ECO:0000313" key="1">
    <source>
        <dbReference type="EMBL" id="KZL21142.1"/>
    </source>
</evidence>
<organism evidence="1 2">
    <name type="scientific">Pseudovibrio axinellae</name>
    <dbReference type="NCBI Taxonomy" id="989403"/>
    <lineage>
        <taxon>Bacteria</taxon>
        <taxon>Pseudomonadati</taxon>
        <taxon>Pseudomonadota</taxon>
        <taxon>Alphaproteobacteria</taxon>
        <taxon>Hyphomicrobiales</taxon>
        <taxon>Stappiaceae</taxon>
        <taxon>Pseudovibrio</taxon>
    </lineage>
</organism>
<keyword evidence="2" id="KW-1185">Reference proteome</keyword>
<dbReference type="EMBL" id="LMCB01000004">
    <property type="protein sequence ID" value="KZL21142.1"/>
    <property type="molecule type" value="Genomic_DNA"/>
</dbReference>
<dbReference type="AlphaFoldDB" id="A0A166AI38"/>
<evidence type="ECO:0000313" key="2">
    <source>
        <dbReference type="Proteomes" id="UP000076577"/>
    </source>
</evidence>
<dbReference type="STRING" id="989403.SAMN05421798_10530"/>
<sequence>MADQPVTSTAKVATYRAAIGVFSGLLAEMRELSKKKADATLSKGKVKLLNRVLEDLKEVLGDEAEAKYLDLLDEDDLPQNSDAVLVMVQYDKALKAFSKRYHAYDKKRHESYWVTENSSVERDYGD</sequence>
<gene>
    <name evidence="1" type="ORF">PsAD2_00426</name>
</gene>
<dbReference type="Proteomes" id="UP000076577">
    <property type="component" value="Unassembled WGS sequence"/>
</dbReference>
<comment type="caution">
    <text evidence="1">The sequence shown here is derived from an EMBL/GenBank/DDBJ whole genome shotgun (WGS) entry which is preliminary data.</text>
</comment>
<accession>A0A166AI38</accession>
<dbReference type="PATRIC" id="fig|989403.3.peg.451"/>